<feature type="compositionally biased region" description="Basic and acidic residues" evidence="4">
    <location>
        <begin position="139"/>
        <end position="153"/>
    </location>
</feature>
<dbReference type="AlphaFoldDB" id="A0AAV1ZZN2"/>
<dbReference type="Pfam" id="PF02778">
    <property type="entry name" value="tRNA_int_endo_N"/>
    <property type="match status" value="1"/>
</dbReference>
<dbReference type="PANTHER" id="PTHR21227">
    <property type="entry name" value="TRNA-SPLICING ENDONUCLEASE SUBUNIT SEN2"/>
    <property type="match status" value="1"/>
</dbReference>
<dbReference type="GO" id="GO:0003676">
    <property type="term" value="F:nucleic acid binding"/>
    <property type="evidence" value="ECO:0007669"/>
    <property type="project" value="InterPro"/>
</dbReference>
<dbReference type="Pfam" id="PF01974">
    <property type="entry name" value="tRNA_int_endo"/>
    <property type="match status" value="1"/>
</dbReference>
<evidence type="ECO:0000313" key="8">
    <source>
        <dbReference type="Proteomes" id="UP001497382"/>
    </source>
</evidence>
<sequence>MEEENSDLPMTPSAKKNSKFKREYPFPIITFDCEENEPDPSWKIAEGYLQENCVLVHDEESMKNLYCRGFFGKGTLSKNAPKICFEKTTETEKQMQRSTSNSPVDDIIVVDSDDEGSQIDFQLNNDDEILISDSSDNDDCGKDNDLEKSSPEEKESLQLTFQEAFFLSYGLGCLIVKDKDKLLNLSALWKKFCALTPSGNFPVMYTAYHHFRSKGWIVKNGLKFGTDYVDSCGSC</sequence>
<reference evidence="7 8" key="1">
    <citation type="submission" date="2024-04" db="EMBL/GenBank/DDBJ databases">
        <authorList>
            <person name="Rising A."/>
            <person name="Reimegard J."/>
            <person name="Sonavane S."/>
            <person name="Akerstrom W."/>
            <person name="Nylinder S."/>
            <person name="Hedman E."/>
            <person name="Kallberg Y."/>
        </authorList>
    </citation>
    <scope>NUCLEOTIDE SEQUENCE [LARGE SCALE GENOMIC DNA]</scope>
</reference>
<feature type="domain" description="tRNA intron endonuclease N-terminal" evidence="6">
    <location>
        <begin position="151"/>
        <end position="189"/>
    </location>
</feature>
<dbReference type="Proteomes" id="UP001497382">
    <property type="component" value="Unassembled WGS sequence"/>
</dbReference>
<evidence type="ECO:0000256" key="2">
    <source>
        <dbReference type="ARBA" id="ARBA00012573"/>
    </source>
</evidence>
<evidence type="ECO:0000256" key="1">
    <source>
        <dbReference type="ARBA" id="ARBA00008078"/>
    </source>
</evidence>
<gene>
    <name evidence="7" type="ORF">LARSCL_LOCUS9134</name>
</gene>
<accession>A0AAV1ZZN2</accession>
<comment type="catalytic activity">
    <reaction evidence="3">
        <text>pretRNA = a 3'-half-tRNA molecule with a 5'-OH end + a 5'-half-tRNA molecule with a 2',3'-cyclic phosphate end + an intron with a 2',3'-cyclic phosphate and a 5'-hydroxyl terminus.</text>
        <dbReference type="EC" id="4.6.1.16"/>
    </reaction>
</comment>
<evidence type="ECO:0000259" key="5">
    <source>
        <dbReference type="Pfam" id="PF01974"/>
    </source>
</evidence>
<name>A0AAV1ZZN2_9ARAC</name>
<evidence type="ECO:0000259" key="6">
    <source>
        <dbReference type="Pfam" id="PF02778"/>
    </source>
</evidence>
<organism evidence="7 8">
    <name type="scientific">Larinioides sclopetarius</name>
    <dbReference type="NCBI Taxonomy" id="280406"/>
    <lineage>
        <taxon>Eukaryota</taxon>
        <taxon>Metazoa</taxon>
        <taxon>Ecdysozoa</taxon>
        <taxon>Arthropoda</taxon>
        <taxon>Chelicerata</taxon>
        <taxon>Arachnida</taxon>
        <taxon>Araneae</taxon>
        <taxon>Araneomorphae</taxon>
        <taxon>Entelegynae</taxon>
        <taxon>Araneoidea</taxon>
        <taxon>Araneidae</taxon>
        <taxon>Larinioides</taxon>
    </lineage>
</organism>
<feature type="domain" description="tRNA intron endonuclease catalytic" evidence="5">
    <location>
        <begin position="202"/>
        <end position="229"/>
    </location>
</feature>
<comment type="similarity">
    <text evidence="1">Belongs to the tRNA-intron endonuclease family.</text>
</comment>
<comment type="caution">
    <text evidence="7">The sequence shown here is derived from an EMBL/GenBank/DDBJ whole genome shotgun (WGS) entry which is preliminary data.</text>
</comment>
<evidence type="ECO:0000256" key="4">
    <source>
        <dbReference type="SAM" id="MobiDB-lite"/>
    </source>
</evidence>
<dbReference type="CDD" id="cd22363">
    <property type="entry name" value="tRNA-intron_lyase_C"/>
    <property type="match status" value="1"/>
</dbReference>
<dbReference type="PANTHER" id="PTHR21227:SF0">
    <property type="entry name" value="TRNA-SPLICING ENDONUCLEASE SUBUNIT SEN2"/>
    <property type="match status" value="1"/>
</dbReference>
<evidence type="ECO:0000313" key="7">
    <source>
        <dbReference type="EMBL" id="CAL1277271.1"/>
    </source>
</evidence>
<dbReference type="GO" id="GO:0000214">
    <property type="term" value="C:tRNA-intron endonuclease complex"/>
    <property type="evidence" value="ECO:0007669"/>
    <property type="project" value="TreeGrafter"/>
</dbReference>
<dbReference type="InterPro" id="IPR036167">
    <property type="entry name" value="tRNA_intron_Endo_cat-like_sf"/>
</dbReference>
<dbReference type="GO" id="GO:0000379">
    <property type="term" value="P:tRNA-type intron splice site recognition and cleavage"/>
    <property type="evidence" value="ECO:0007669"/>
    <property type="project" value="TreeGrafter"/>
</dbReference>
<dbReference type="GO" id="GO:0005737">
    <property type="term" value="C:cytoplasm"/>
    <property type="evidence" value="ECO:0007669"/>
    <property type="project" value="TreeGrafter"/>
</dbReference>
<evidence type="ECO:0000256" key="3">
    <source>
        <dbReference type="ARBA" id="ARBA00034031"/>
    </source>
</evidence>
<keyword evidence="8" id="KW-1185">Reference proteome</keyword>
<feature type="region of interest" description="Disordered" evidence="4">
    <location>
        <begin position="132"/>
        <end position="153"/>
    </location>
</feature>
<dbReference type="EMBL" id="CAXIEN010000101">
    <property type="protein sequence ID" value="CAL1277271.1"/>
    <property type="molecule type" value="Genomic_DNA"/>
</dbReference>
<dbReference type="InterPro" id="IPR006676">
    <property type="entry name" value="tRNA_splic"/>
</dbReference>
<dbReference type="EC" id="4.6.1.16" evidence="2"/>
<protein>
    <recommendedName>
        <fullName evidence="2">tRNA-intron lyase</fullName>
        <ecNumber evidence="2">4.6.1.16</ecNumber>
    </recommendedName>
</protein>
<dbReference type="InterPro" id="IPR006678">
    <property type="entry name" value="tRNA_intron_Endonuc_N"/>
</dbReference>
<dbReference type="GO" id="GO:0000213">
    <property type="term" value="F:tRNA-intron lyase activity"/>
    <property type="evidence" value="ECO:0007669"/>
    <property type="project" value="UniProtKB-EC"/>
</dbReference>
<dbReference type="InterPro" id="IPR006677">
    <property type="entry name" value="tRNA_intron_Endonuc_cat-like"/>
</dbReference>
<dbReference type="InterPro" id="IPR011856">
    <property type="entry name" value="tRNA_endonuc-like_dom_sf"/>
</dbReference>
<dbReference type="SUPFAM" id="SSF53032">
    <property type="entry name" value="tRNA-intron endonuclease catalytic domain-like"/>
    <property type="match status" value="1"/>
</dbReference>
<proteinExistence type="inferred from homology"/>
<dbReference type="Gene3D" id="3.40.1350.10">
    <property type="match status" value="1"/>
</dbReference>